<evidence type="ECO:0000256" key="2">
    <source>
        <dbReference type="SAM" id="MobiDB-lite"/>
    </source>
</evidence>
<feature type="compositionally biased region" description="Polar residues" evidence="2">
    <location>
        <begin position="1"/>
        <end position="11"/>
    </location>
</feature>
<keyword evidence="1" id="KW-0175">Coiled coil</keyword>
<accession>A0A5J6VJG2</accession>
<reference evidence="3" key="1">
    <citation type="journal article" date="2019" name="Philos. Trans. R. Soc. Lond., B, Biol. Sci.">
        <title>Targeted metagenomic recovery of four divergent viruses reveals shared and distinctive characteristics of giant viruses of marine eukaryotes.</title>
        <authorList>
            <person name="Needham D.M."/>
            <person name="Poirier C."/>
            <person name="Hehenberger E."/>
            <person name="Jimenez V."/>
            <person name="Swalwell J.E."/>
            <person name="Santoro A.E."/>
            <person name="Worden A.Z."/>
        </authorList>
    </citation>
    <scope>NUCLEOTIDE SEQUENCE</scope>
    <source>
        <strain evidence="3">OPacV-662</strain>
    </source>
</reference>
<feature type="compositionally biased region" description="Basic and acidic residues" evidence="2">
    <location>
        <begin position="12"/>
        <end position="24"/>
    </location>
</feature>
<dbReference type="EMBL" id="MN448274">
    <property type="protein sequence ID" value="QFG73983.1"/>
    <property type="molecule type" value="Genomic_DNA"/>
</dbReference>
<evidence type="ECO:0000313" key="3">
    <source>
        <dbReference type="EMBL" id="QFG73983.1"/>
    </source>
</evidence>
<feature type="coiled-coil region" evidence="1">
    <location>
        <begin position="115"/>
        <end position="149"/>
    </location>
</feature>
<evidence type="ECO:0000256" key="1">
    <source>
        <dbReference type="SAM" id="Coils"/>
    </source>
</evidence>
<feature type="region of interest" description="Disordered" evidence="2">
    <location>
        <begin position="1"/>
        <end position="24"/>
    </location>
</feature>
<proteinExistence type="predicted"/>
<organism evidence="3">
    <name type="scientific">Megaviridae environmental sample</name>
    <dbReference type="NCBI Taxonomy" id="1737588"/>
    <lineage>
        <taxon>Viruses</taxon>
        <taxon>Varidnaviria</taxon>
        <taxon>Bamfordvirae</taxon>
        <taxon>Nucleocytoviricota</taxon>
        <taxon>Megaviricetes</taxon>
        <taxon>Imitervirales</taxon>
        <taxon>Mimiviridae</taxon>
        <taxon>environmental samples</taxon>
    </lineage>
</organism>
<sequence>MQRPQRLSNDTQYKRPERTYQQKLTEDDIKEKLADYERVEDITKIPINTHIRYFAYLQDDENPKKLKRAFRMGGFLKNKDNCEKYIILSNGSKSWSVNSEKSILYRKLKPNEIMDKNERKIRKKFEKEINQLKQQLSEKDNELTSLKSRISQMNV</sequence>
<name>A0A5J6VJG2_9VIRU</name>
<protein>
    <submittedName>
        <fullName evidence="3">Uncharacterized protein</fullName>
    </submittedName>
</protein>